<dbReference type="EMBL" id="FXBL01000004">
    <property type="protein sequence ID" value="SMH27930.1"/>
    <property type="molecule type" value="Genomic_DNA"/>
</dbReference>
<dbReference type="Proteomes" id="UP000193083">
    <property type="component" value="Unassembled WGS sequence"/>
</dbReference>
<evidence type="ECO:0000313" key="1">
    <source>
        <dbReference type="EMBL" id="SMH27930.1"/>
    </source>
</evidence>
<organism evidence="1 2">
    <name type="scientific">Mesorhizobium australicum</name>
    <dbReference type="NCBI Taxonomy" id="536018"/>
    <lineage>
        <taxon>Bacteria</taxon>
        <taxon>Pseudomonadati</taxon>
        <taxon>Pseudomonadota</taxon>
        <taxon>Alphaproteobacteria</taxon>
        <taxon>Hyphomicrobiales</taxon>
        <taxon>Phyllobacteriaceae</taxon>
        <taxon>Mesorhizobium</taxon>
    </lineage>
</organism>
<dbReference type="InterPro" id="IPR029063">
    <property type="entry name" value="SAM-dependent_MTases_sf"/>
</dbReference>
<reference evidence="1 2" key="1">
    <citation type="submission" date="2017-04" db="EMBL/GenBank/DDBJ databases">
        <authorList>
            <person name="Afonso C.L."/>
            <person name="Miller P.J."/>
            <person name="Scott M.A."/>
            <person name="Spackman E."/>
            <person name="Goraichik I."/>
            <person name="Dimitrov K.M."/>
            <person name="Suarez D.L."/>
            <person name="Swayne D.E."/>
        </authorList>
    </citation>
    <scope>NUCLEOTIDE SEQUENCE [LARGE SCALE GENOMIC DNA]</scope>
    <source>
        <strain evidence="1 2">B5P</strain>
    </source>
</reference>
<keyword evidence="2" id="KW-1185">Reference proteome</keyword>
<sequence length="266" mass="28507">MNPPFSVMANVGGRMADAAFRHVASALARLAPGGRLVTITGAGFAPDNRAWSAAFARLQERGRVVFSAAIDGSVYAKHGTTIPTRLTVIDKLPADDPTVFPASLGVAPDVATLIGWLAEHLPARLPVDPSAGVPNESTRVYRLQTDAGERIIGRKVSPASAANATTTGATALTPDEAFIALMDGRTILDLSEGLQLRRTRVMGANRIELSGFTDTMRERLTAYGLFHEIISWKLRMFVPVDANGPAVLARLLDRWPVERIGEREAA</sequence>
<protein>
    <submittedName>
        <fullName evidence="1">Uncharacterized protein</fullName>
    </submittedName>
</protein>
<dbReference type="SUPFAM" id="SSF53335">
    <property type="entry name" value="S-adenosyl-L-methionine-dependent methyltransferases"/>
    <property type="match status" value="1"/>
</dbReference>
<accession>A0A1X7MSY7</accession>
<proteinExistence type="predicted"/>
<gene>
    <name evidence="1" type="ORF">SAMN02982922_0675</name>
</gene>
<evidence type="ECO:0000313" key="2">
    <source>
        <dbReference type="Proteomes" id="UP000193083"/>
    </source>
</evidence>
<dbReference type="AlphaFoldDB" id="A0A1X7MSY7"/>
<name>A0A1X7MSY7_9HYPH</name>